<feature type="domain" description="AB hydrolase-1" evidence="10">
    <location>
        <begin position="20"/>
        <end position="324"/>
    </location>
</feature>
<dbReference type="Pfam" id="PF00561">
    <property type="entry name" value="Abhydrolase_1"/>
    <property type="match status" value="1"/>
</dbReference>
<feature type="active site" description="Nucleophile" evidence="9">
    <location>
        <position position="114"/>
    </location>
</feature>
<dbReference type="PANTHER" id="PTHR11005">
    <property type="entry name" value="LYSOSOMAL ACID LIPASE-RELATED"/>
    <property type="match status" value="1"/>
</dbReference>
<evidence type="ECO:0000313" key="11">
    <source>
        <dbReference type="EMBL" id="KHN72716.1"/>
    </source>
</evidence>
<dbReference type="AlphaFoldDB" id="A0A0B2UP15"/>
<dbReference type="GO" id="GO:0016042">
    <property type="term" value="P:lipid catabolic process"/>
    <property type="evidence" value="ECO:0007669"/>
    <property type="project" value="UniProtKB-KW"/>
</dbReference>
<evidence type="ECO:0000256" key="2">
    <source>
        <dbReference type="ARBA" id="ARBA00010701"/>
    </source>
</evidence>
<dbReference type="Proteomes" id="UP000031036">
    <property type="component" value="Unassembled WGS sequence"/>
</dbReference>
<proteinExistence type="inferred from homology"/>
<dbReference type="InterPro" id="IPR000073">
    <property type="entry name" value="AB_hydrolase_1"/>
</dbReference>
<dbReference type="SUPFAM" id="SSF53474">
    <property type="entry name" value="alpha/beta-Hydrolases"/>
    <property type="match status" value="1"/>
</dbReference>
<keyword evidence="12" id="KW-1185">Reference proteome</keyword>
<comment type="subcellular location">
    <subcellularLocation>
        <location evidence="1">Lysosome lumen</location>
    </subcellularLocation>
</comment>
<dbReference type="InterPro" id="IPR025483">
    <property type="entry name" value="Lipase_euk"/>
</dbReference>
<comment type="caution">
    <text evidence="11">The sequence shown here is derived from an EMBL/GenBank/DDBJ whole genome shotgun (WGS) entry which is preliminary data.</text>
</comment>
<feature type="active site" description="Charge relay system" evidence="9">
    <location>
        <position position="286"/>
    </location>
</feature>
<keyword evidence="6" id="KW-0443">Lipid metabolism</keyword>
<dbReference type="Gene3D" id="3.40.50.1820">
    <property type="entry name" value="alpha/beta hydrolase"/>
    <property type="match status" value="1"/>
</dbReference>
<reference evidence="11 12" key="1">
    <citation type="submission" date="2014-11" db="EMBL/GenBank/DDBJ databases">
        <title>Genetic blueprint of the zoonotic pathogen Toxocara canis.</title>
        <authorList>
            <person name="Zhu X.-Q."/>
            <person name="Korhonen P.K."/>
            <person name="Cai H."/>
            <person name="Young N.D."/>
            <person name="Nejsum P."/>
            <person name="von Samson-Himmelstjerna G."/>
            <person name="Boag P.R."/>
            <person name="Tan P."/>
            <person name="Li Q."/>
            <person name="Min J."/>
            <person name="Yang Y."/>
            <person name="Wang X."/>
            <person name="Fang X."/>
            <person name="Hall R.S."/>
            <person name="Hofmann A."/>
            <person name="Sternberg P.W."/>
            <person name="Jex A.R."/>
            <person name="Gasser R.B."/>
        </authorList>
    </citation>
    <scope>NUCLEOTIDE SEQUENCE [LARGE SCALE GENOMIC DNA]</scope>
    <source>
        <strain evidence="11">PN_DK_2014</strain>
    </source>
</reference>
<dbReference type="PIRSF" id="PIRSF000862">
    <property type="entry name" value="Steryl_ester_lip"/>
    <property type="match status" value="1"/>
</dbReference>
<dbReference type="GO" id="GO:0043202">
    <property type="term" value="C:lysosomal lumen"/>
    <property type="evidence" value="ECO:0007669"/>
    <property type="project" value="UniProtKB-SubCell"/>
</dbReference>
<evidence type="ECO:0000313" key="12">
    <source>
        <dbReference type="Proteomes" id="UP000031036"/>
    </source>
</evidence>
<dbReference type="OMA" id="FHEFNPV"/>
<evidence type="ECO:0000256" key="8">
    <source>
        <dbReference type="ARBA" id="ARBA00023228"/>
    </source>
</evidence>
<evidence type="ECO:0000256" key="1">
    <source>
        <dbReference type="ARBA" id="ARBA00004227"/>
    </source>
</evidence>
<keyword evidence="5" id="KW-0442">Lipid degradation</keyword>
<keyword evidence="3" id="KW-0732">Signal</keyword>
<evidence type="ECO:0000259" key="10">
    <source>
        <dbReference type="Pfam" id="PF00561"/>
    </source>
</evidence>
<name>A0A0B2UP15_TOXCA</name>
<keyword evidence="7" id="KW-0325">Glycoprotein</keyword>
<dbReference type="EMBL" id="JPKZ01003222">
    <property type="protein sequence ID" value="KHN72716.1"/>
    <property type="molecule type" value="Genomic_DNA"/>
</dbReference>
<keyword evidence="8" id="KW-0458">Lysosome</keyword>
<protein>
    <submittedName>
        <fullName evidence="11">Gastric triacylglycerol lipase</fullName>
    </submittedName>
</protein>
<dbReference type="FunFam" id="3.40.50.1820:FF:000021">
    <property type="entry name" value="Lipase"/>
    <property type="match status" value="1"/>
</dbReference>
<dbReference type="InterPro" id="IPR029058">
    <property type="entry name" value="AB_hydrolase_fold"/>
</dbReference>
<accession>A0A0B2UP15</accession>
<evidence type="ECO:0000256" key="4">
    <source>
        <dbReference type="ARBA" id="ARBA00022801"/>
    </source>
</evidence>
<keyword evidence="4" id="KW-0378">Hydrolase</keyword>
<evidence type="ECO:0000256" key="5">
    <source>
        <dbReference type="ARBA" id="ARBA00022963"/>
    </source>
</evidence>
<evidence type="ECO:0000256" key="9">
    <source>
        <dbReference type="PIRSR" id="PIRSR000862-1"/>
    </source>
</evidence>
<comment type="similarity">
    <text evidence="2">Belongs to the AB hydrolase superfamily. Lipase family.</text>
</comment>
<dbReference type="OrthoDB" id="9974421at2759"/>
<evidence type="ECO:0000256" key="7">
    <source>
        <dbReference type="ARBA" id="ARBA00023180"/>
    </source>
</evidence>
<sequence length="351" mass="40727">MHRIPYGRNESFEVFKRKRPVVFFQHGLLASSADWVTNTPNLSAAFLFADAGFDVWMGNVRGNVYSKEHRTYSSSDKAYWQFSWDEMSKYDLDAMINKVLNVTKQSDLYYIGHSQGTLTMFTKLASDQQFASKIRKFFALAPIGTVAHIKGLLYYLAKIFLKLPFIEKALGSKDFLPNTWLTKLFGRYICGIYYINPVCDSVLFQIGGPENQFNKSRLPVYLSHSPAGTSAQNILHWTQMIKSGKTQAYDYGSEKENLIHYGQPSAPLYNLGRVNTPVYLFWSDKDWLADEIDIKKSLIARIPMRFLKQNIRLNDFNHFDFIWGMRVADEIYKPIIEMISNDERRRRTFRG</sequence>
<gene>
    <name evidence="11" type="primary">LIPF</name>
    <name evidence="11" type="ORF">Tcan_07516</name>
</gene>
<dbReference type="STRING" id="6265.A0A0B2UP15"/>
<evidence type="ECO:0000256" key="6">
    <source>
        <dbReference type="ARBA" id="ARBA00023098"/>
    </source>
</evidence>
<evidence type="ECO:0000256" key="3">
    <source>
        <dbReference type="ARBA" id="ARBA00022729"/>
    </source>
</evidence>
<dbReference type="GO" id="GO:0016788">
    <property type="term" value="F:hydrolase activity, acting on ester bonds"/>
    <property type="evidence" value="ECO:0007669"/>
    <property type="project" value="InterPro"/>
</dbReference>
<organism evidence="11 12">
    <name type="scientific">Toxocara canis</name>
    <name type="common">Canine roundworm</name>
    <dbReference type="NCBI Taxonomy" id="6265"/>
    <lineage>
        <taxon>Eukaryota</taxon>
        <taxon>Metazoa</taxon>
        <taxon>Ecdysozoa</taxon>
        <taxon>Nematoda</taxon>
        <taxon>Chromadorea</taxon>
        <taxon>Rhabditida</taxon>
        <taxon>Spirurina</taxon>
        <taxon>Ascaridomorpha</taxon>
        <taxon>Ascaridoidea</taxon>
        <taxon>Toxocaridae</taxon>
        <taxon>Toxocara</taxon>
    </lineage>
</organism>
<feature type="active site" description="Charge relay system" evidence="9">
    <location>
        <position position="318"/>
    </location>
</feature>